<evidence type="ECO:0000313" key="2">
    <source>
        <dbReference type="Proteomes" id="UP000580250"/>
    </source>
</evidence>
<accession>A0A6V7VFL6</accession>
<evidence type="ECO:0000313" key="1">
    <source>
        <dbReference type="EMBL" id="CAD2173653.1"/>
    </source>
</evidence>
<organism evidence="1 2">
    <name type="scientific">Meloidogyne enterolobii</name>
    <name type="common">Root-knot nematode worm</name>
    <name type="synonym">Meloidogyne mayaguensis</name>
    <dbReference type="NCBI Taxonomy" id="390850"/>
    <lineage>
        <taxon>Eukaryota</taxon>
        <taxon>Metazoa</taxon>
        <taxon>Ecdysozoa</taxon>
        <taxon>Nematoda</taxon>
        <taxon>Chromadorea</taxon>
        <taxon>Rhabditida</taxon>
        <taxon>Tylenchina</taxon>
        <taxon>Tylenchomorpha</taxon>
        <taxon>Tylenchoidea</taxon>
        <taxon>Meloidogynidae</taxon>
        <taxon>Meloidogyninae</taxon>
        <taxon>Meloidogyne</taxon>
    </lineage>
</organism>
<gene>
    <name evidence="1" type="ORF">MENT_LOCUS25271</name>
</gene>
<dbReference type="Proteomes" id="UP000580250">
    <property type="component" value="Unassembled WGS sequence"/>
</dbReference>
<comment type="caution">
    <text evidence="1">The sequence shown here is derived from an EMBL/GenBank/DDBJ whole genome shotgun (WGS) entry which is preliminary data.</text>
</comment>
<sequence>MSSFLLSFSSLEKNKKKKINHRSMAEFQRKFESFEPSSAMYDP</sequence>
<dbReference type="EMBL" id="CAJEWN010000221">
    <property type="protein sequence ID" value="CAD2173653.1"/>
    <property type="molecule type" value="Genomic_DNA"/>
</dbReference>
<reference evidence="1 2" key="1">
    <citation type="submission" date="2020-08" db="EMBL/GenBank/DDBJ databases">
        <authorList>
            <person name="Koutsovoulos G."/>
            <person name="Danchin GJ E."/>
        </authorList>
    </citation>
    <scope>NUCLEOTIDE SEQUENCE [LARGE SCALE GENOMIC DNA]</scope>
</reference>
<dbReference type="AlphaFoldDB" id="A0A6V7VFL6"/>
<proteinExistence type="predicted"/>
<protein>
    <submittedName>
        <fullName evidence="1">Uncharacterized protein</fullName>
    </submittedName>
</protein>
<name>A0A6V7VFL6_MELEN</name>